<reference evidence="3 4" key="1">
    <citation type="submission" date="2020-08" db="EMBL/GenBank/DDBJ databases">
        <title>Genomic Encyclopedia of Type Strains, Phase IV (KMG-IV): sequencing the most valuable type-strain genomes for metagenomic binning, comparative biology and taxonomic classification.</title>
        <authorList>
            <person name="Goeker M."/>
        </authorList>
    </citation>
    <scope>NUCLEOTIDE SEQUENCE [LARGE SCALE GENOMIC DNA]</scope>
    <source>
        <strain evidence="3 4">DSM 21458</strain>
    </source>
</reference>
<evidence type="ECO:0000259" key="2">
    <source>
        <dbReference type="PROSITE" id="PS50943"/>
    </source>
</evidence>
<dbReference type="SUPFAM" id="SSF47413">
    <property type="entry name" value="lambda repressor-like DNA-binding domains"/>
    <property type="match status" value="1"/>
</dbReference>
<protein>
    <submittedName>
        <fullName evidence="3">Transcriptional regulator with XRE-family HTH domain</fullName>
    </submittedName>
</protein>
<dbReference type="AlphaFoldDB" id="A0A841I0Z3"/>
<dbReference type="Proteomes" id="UP000569951">
    <property type="component" value="Unassembled WGS sequence"/>
</dbReference>
<dbReference type="GO" id="GO:0005829">
    <property type="term" value="C:cytosol"/>
    <property type="evidence" value="ECO:0007669"/>
    <property type="project" value="TreeGrafter"/>
</dbReference>
<dbReference type="InterPro" id="IPR010982">
    <property type="entry name" value="Lambda_DNA-bd_dom_sf"/>
</dbReference>
<dbReference type="InterPro" id="IPR001387">
    <property type="entry name" value="Cro/C1-type_HTH"/>
</dbReference>
<dbReference type="EMBL" id="JACHHG010000005">
    <property type="protein sequence ID" value="MBB6098079.1"/>
    <property type="molecule type" value="Genomic_DNA"/>
</dbReference>
<organism evidence="3 4">
    <name type="scientific">Deinobacterium chartae</name>
    <dbReference type="NCBI Taxonomy" id="521158"/>
    <lineage>
        <taxon>Bacteria</taxon>
        <taxon>Thermotogati</taxon>
        <taxon>Deinococcota</taxon>
        <taxon>Deinococci</taxon>
        <taxon>Deinococcales</taxon>
        <taxon>Deinococcaceae</taxon>
        <taxon>Deinobacterium</taxon>
    </lineage>
</organism>
<dbReference type="PANTHER" id="PTHR46797">
    <property type="entry name" value="HTH-TYPE TRANSCRIPTIONAL REGULATOR"/>
    <property type="match status" value="1"/>
</dbReference>
<keyword evidence="4" id="KW-1185">Reference proteome</keyword>
<feature type="domain" description="HTH cro/C1-type" evidence="2">
    <location>
        <begin position="12"/>
        <end position="66"/>
    </location>
</feature>
<sequence>MTSNLPVFGARVREWRAAHKWSLRQLAQKVQSSPAHLCMIENDQVRPSLDLLSRLAAAFGLSLEALLVFLSEDARIRESLDACARTFGDRYARLRDPSWQALLLHTRRLTAVEPSEQGWLRLHQTFEKVLSQPALASD</sequence>
<dbReference type="SMART" id="SM00530">
    <property type="entry name" value="HTH_XRE"/>
    <property type="match status" value="1"/>
</dbReference>
<keyword evidence="1" id="KW-0238">DNA-binding</keyword>
<dbReference type="RefSeq" id="WP_183986165.1">
    <property type="nucleotide sequence ID" value="NZ_JACHHG010000005.1"/>
</dbReference>
<gene>
    <name evidence="3" type="ORF">HNR42_001504</name>
</gene>
<name>A0A841I0Z3_9DEIO</name>
<evidence type="ECO:0000313" key="3">
    <source>
        <dbReference type="EMBL" id="MBB6098079.1"/>
    </source>
</evidence>
<dbReference type="Gene3D" id="1.10.260.40">
    <property type="entry name" value="lambda repressor-like DNA-binding domains"/>
    <property type="match status" value="1"/>
</dbReference>
<dbReference type="InterPro" id="IPR050807">
    <property type="entry name" value="TransReg_Diox_bact_type"/>
</dbReference>
<accession>A0A841I0Z3</accession>
<dbReference type="CDD" id="cd00093">
    <property type="entry name" value="HTH_XRE"/>
    <property type="match status" value="1"/>
</dbReference>
<comment type="caution">
    <text evidence="3">The sequence shown here is derived from an EMBL/GenBank/DDBJ whole genome shotgun (WGS) entry which is preliminary data.</text>
</comment>
<dbReference type="Pfam" id="PF01381">
    <property type="entry name" value="HTH_3"/>
    <property type="match status" value="1"/>
</dbReference>
<dbReference type="PANTHER" id="PTHR46797:SF1">
    <property type="entry name" value="METHYLPHOSPHONATE SYNTHASE"/>
    <property type="match status" value="1"/>
</dbReference>
<evidence type="ECO:0000256" key="1">
    <source>
        <dbReference type="ARBA" id="ARBA00023125"/>
    </source>
</evidence>
<dbReference type="GO" id="GO:0003677">
    <property type="term" value="F:DNA binding"/>
    <property type="evidence" value="ECO:0007669"/>
    <property type="project" value="UniProtKB-KW"/>
</dbReference>
<dbReference type="GO" id="GO:0003700">
    <property type="term" value="F:DNA-binding transcription factor activity"/>
    <property type="evidence" value="ECO:0007669"/>
    <property type="project" value="TreeGrafter"/>
</dbReference>
<dbReference type="PROSITE" id="PS50943">
    <property type="entry name" value="HTH_CROC1"/>
    <property type="match status" value="1"/>
</dbReference>
<evidence type="ECO:0000313" key="4">
    <source>
        <dbReference type="Proteomes" id="UP000569951"/>
    </source>
</evidence>
<proteinExistence type="predicted"/>